<gene>
    <name evidence="1" type="ORF">K505DRAFT_393647</name>
</gene>
<proteinExistence type="predicted"/>
<dbReference type="EMBL" id="MU001781">
    <property type="protein sequence ID" value="KAF2798568.1"/>
    <property type="molecule type" value="Genomic_DNA"/>
</dbReference>
<evidence type="ECO:0000313" key="1">
    <source>
        <dbReference type="EMBL" id="KAF2798568.1"/>
    </source>
</evidence>
<accession>A0A6A6XQV8</accession>
<organism evidence="1 2">
    <name type="scientific">Melanomma pulvis-pyrius CBS 109.77</name>
    <dbReference type="NCBI Taxonomy" id="1314802"/>
    <lineage>
        <taxon>Eukaryota</taxon>
        <taxon>Fungi</taxon>
        <taxon>Dikarya</taxon>
        <taxon>Ascomycota</taxon>
        <taxon>Pezizomycotina</taxon>
        <taxon>Dothideomycetes</taxon>
        <taxon>Pleosporomycetidae</taxon>
        <taxon>Pleosporales</taxon>
        <taxon>Melanommataceae</taxon>
        <taxon>Melanomma</taxon>
    </lineage>
</organism>
<dbReference type="AlphaFoldDB" id="A0A6A6XQV8"/>
<reference evidence="1" key="1">
    <citation type="journal article" date="2020" name="Stud. Mycol.">
        <title>101 Dothideomycetes genomes: a test case for predicting lifestyles and emergence of pathogens.</title>
        <authorList>
            <person name="Haridas S."/>
            <person name="Albert R."/>
            <person name="Binder M."/>
            <person name="Bloem J."/>
            <person name="Labutti K."/>
            <person name="Salamov A."/>
            <person name="Andreopoulos B."/>
            <person name="Baker S."/>
            <person name="Barry K."/>
            <person name="Bills G."/>
            <person name="Bluhm B."/>
            <person name="Cannon C."/>
            <person name="Castanera R."/>
            <person name="Culley D."/>
            <person name="Daum C."/>
            <person name="Ezra D."/>
            <person name="Gonzalez J."/>
            <person name="Henrissat B."/>
            <person name="Kuo A."/>
            <person name="Liang C."/>
            <person name="Lipzen A."/>
            <person name="Lutzoni F."/>
            <person name="Magnuson J."/>
            <person name="Mondo S."/>
            <person name="Nolan M."/>
            <person name="Ohm R."/>
            <person name="Pangilinan J."/>
            <person name="Park H.-J."/>
            <person name="Ramirez L."/>
            <person name="Alfaro M."/>
            <person name="Sun H."/>
            <person name="Tritt A."/>
            <person name="Yoshinaga Y."/>
            <person name="Zwiers L.-H."/>
            <person name="Turgeon B."/>
            <person name="Goodwin S."/>
            <person name="Spatafora J."/>
            <person name="Crous P."/>
            <person name="Grigoriev I."/>
        </authorList>
    </citation>
    <scope>NUCLEOTIDE SEQUENCE</scope>
    <source>
        <strain evidence="1">CBS 109.77</strain>
    </source>
</reference>
<dbReference type="OrthoDB" id="10650224at2759"/>
<sequence length="200" mass="23017">MQVLKDKDKDPDWKTAPMIKAPERLRISLPEEASHVSPSTYLFNPEVIEWIEPRPENPALPHIEGYPTAASPNWTSNPALDVLHAAQERGYAVFQPFLRPSADHMNRTAERHKRYHGHYSILEIVLAPILVEIPPRLKHCRLQHPPEVSHASNPKLLSMPRLTPPRRPIWTRSRSALCRARERFRGTRGAFVGMYAKKCY</sequence>
<name>A0A6A6XQV8_9PLEO</name>
<protein>
    <submittedName>
        <fullName evidence="1">Uncharacterized protein</fullName>
    </submittedName>
</protein>
<dbReference type="Proteomes" id="UP000799757">
    <property type="component" value="Unassembled WGS sequence"/>
</dbReference>
<keyword evidence="2" id="KW-1185">Reference proteome</keyword>
<evidence type="ECO:0000313" key="2">
    <source>
        <dbReference type="Proteomes" id="UP000799757"/>
    </source>
</evidence>